<evidence type="ECO:0000256" key="1">
    <source>
        <dbReference type="ARBA" id="ARBA00004613"/>
    </source>
</evidence>
<comment type="subcellular location">
    <subcellularLocation>
        <location evidence="1">Secreted</location>
    </subcellularLocation>
</comment>
<evidence type="ECO:0000313" key="5">
    <source>
        <dbReference type="Proteomes" id="UP001172778"/>
    </source>
</evidence>
<evidence type="ECO:0000313" key="4">
    <source>
        <dbReference type="EMBL" id="MDK2125823.1"/>
    </source>
</evidence>
<dbReference type="InterPro" id="IPR011049">
    <property type="entry name" value="Serralysin-like_metalloprot_C"/>
</dbReference>
<dbReference type="Gene3D" id="2.150.10.10">
    <property type="entry name" value="Serralysin-like metalloprotease, C-terminal"/>
    <property type="match status" value="3"/>
</dbReference>
<gene>
    <name evidence="4" type="ORF">PZA18_17350</name>
</gene>
<evidence type="ECO:0000256" key="3">
    <source>
        <dbReference type="SAM" id="MobiDB-lite"/>
    </source>
</evidence>
<feature type="compositionally biased region" description="Basic and acidic residues" evidence="3">
    <location>
        <begin position="532"/>
        <end position="542"/>
    </location>
</feature>
<dbReference type="SUPFAM" id="SSF51120">
    <property type="entry name" value="beta-Roll"/>
    <property type="match status" value="2"/>
</dbReference>
<organism evidence="4 5">
    <name type="scientific">Parachitinimonas caeni</name>
    <dbReference type="NCBI Taxonomy" id="3031301"/>
    <lineage>
        <taxon>Bacteria</taxon>
        <taxon>Pseudomonadati</taxon>
        <taxon>Pseudomonadota</taxon>
        <taxon>Betaproteobacteria</taxon>
        <taxon>Neisseriales</taxon>
        <taxon>Chitinibacteraceae</taxon>
        <taxon>Parachitinimonas</taxon>
    </lineage>
</organism>
<dbReference type="InterPro" id="IPR018511">
    <property type="entry name" value="Hemolysin-typ_Ca-bd_CS"/>
</dbReference>
<dbReference type="PROSITE" id="PS00330">
    <property type="entry name" value="HEMOLYSIN_CALCIUM"/>
    <property type="match status" value="2"/>
</dbReference>
<reference evidence="4" key="1">
    <citation type="submission" date="2023-03" db="EMBL/GenBank/DDBJ databases">
        <title>Chitinimonas shenzhenensis gen. nov., sp. nov., a novel member of family Burkholderiaceae isolated from activated sludge collected in Shen Zhen, China.</title>
        <authorList>
            <person name="Wang X."/>
        </authorList>
    </citation>
    <scope>NUCLEOTIDE SEQUENCE</scope>
    <source>
        <strain evidence="4">DQS-5</strain>
    </source>
</reference>
<proteinExistence type="predicted"/>
<comment type="caution">
    <text evidence="4">The sequence shown here is derived from an EMBL/GenBank/DDBJ whole genome shotgun (WGS) entry which is preliminary data.</text>
</comment>
<keyword evidence="5" id="KW-1185">Reference proteome</keyword>
<sequence>MVLNAGYMPDGITKSQSVVYDMIKKAPEAGSYVTISRKFVDVSEFIQSDDFVLALENAVRADPKVPPNKVKETIDAIMNGSKDAKGVRHPDGIWDDASRRFVLESGTEHVRVMVGGAAPDSVFALSELQALLENPKIKTIDGIDKKELLSLYKYVGNAGGDAGALFRFLRAHSQLQYQLTKVGVGNIRDYLRYEASSGFLQKVDDLARSKLFSELNTLSAADYELLMKEAERLRVDYRAALQTKAPSLLGKSKLLLVVAALTGLSACSEVKAALSIDDFEKRKEKLYEWMIGFAGDFAAFEVGQALSLAATAGAVATGVVAAPEAAALAFIGGMLGGYFGGEGAVEFYRQLRDGKLLRDNDSNYQIDLLDRLESLMFGGNATLKSTPVPDLNGGKFTLSAGLTREEIVARAKTDIAWRYALRELNAFAVTDIGYDKYNTDGSLDLYDPATGRGEMTERYLLDRAAMLTWKREFERRGIYHNRTLKTDAVVGNWDFTDRHTTHNGGAALTLQIDGKGLSLTDHQVIFGNASDEGIRGGSESDRLYGGGGNDTLHGDGGTDNIEGGAGNDQLYGGDARDTLFGGSGNDMLDGGKDNDALYGAGGDDNLDGGSGNDWLEGGAGQDSYRIAAGEGNDVIVDSDGQGMVTFAGNTLLGGEVKTSAGLYESASQPGVRYLWTPDSSGVGDLLVTDTKTQQTLIIQNFKSGDLSITLGGQPKPTDTQGPGTNNFFFGGRPTGNPEMPVEGDIHAGAGNDVVLSSRHNPNIYAGDGNDYVFVGWGVKKVEGGDGNDFIDTEFRQEPALPYVADAGINQWERHYADWKMTSTVTAHLEKKTVYGGYEGYLDFSWSQGGKEVKTIRQVRLANDYLSCMADEATGSQHVAGSVDASELKRSHNLSPAAAPLTISPPVCPSL</sequence>
<keyword evidence="2" id="KW-0964">Secreted</keyword>
<dbReference type="Pfam" id="PF00353">
    <property type="entry name" value="HemolysinCabind"/>
    <property type="match status" value="3"/>
</dbReference>
<dbReference type="InterPro" id="IPR001343">
    <property type="entry name" value="Hemolysn_Ca-bd"/>
</dbReference>
<protein>
    <submittedName>
        <fullName evidence="4">Calcium-binding protein</fullName>
    </submittedName>
</protein>
<dbReference type="PRINTS" id="PR00313">
    <property type="entry name" value="CABNDNGRPT"/>
</dbReference>
<dbReference type="Proteomes" id="UP001172778">
    <property type="component" value="Unassembled WGS sequence"/>
</dbReference>
<feature type="region of interest" description="Disordered" evidence="3">
    <location>
        <begin position="529"/>
        <end position="568"/>
    </location>
</feature>
<dbReference type="RefSeq" id="WP_284102137.1">
    <property type="nucleotide sequence ID" value="NZ_JARRAF010000025.1"/>
</dbReference>
<accession>A0ABT7E0H9</accession>
<dbReference type="PANTHER" id="PTHR38340">
    <property type="entry name" value="S-LAYER PROTEIN"/>
    <property type="match status" value="1"/>
</dbReference>
<dbReference type="EMBL" id="JARRAF010000025">
    <property type="protein sequence ID" value="MDK2125823.1"/>
    <property type="molecule type" value="Genomic_DNA"/>
</dbReference>
<dbReference type="PANTHER" id="PTHR38340:SF1">
    <property type="entry name" value="S-LAYER PROTEIN"/>
    <property type="match status" value="1"/>
</dbReference>
<dbReference type="InterPro" id="IPR050557">
    <property type="entry name" value="RTX_toxin/Mannuronan_C5-epim"/>
</dbReference>
<feature type="compositionally biased region" description="Gly residues" evidence="3">
    <location>
        <begin position="544"/>
        <end position="557"/>
    </location>
</feature>
<name>A0ABT7E0H9_9NEIS</name>
<evidence type="ECO:0000256" key="2">
    <source>
        <dbReference type="ARBA" id="ARBA00022525"/>
    </source>
</evidence>